<dbReference type="InterPro" id="IPR027417">
    <property type="entry name" value="P-loop_NTPase"/>
</dbReference>
<organism evidence="2 3">
    <name type="scientific">Pseudarthrobacter psychrotolerans</name>
    <dbReference type="NCBI Taxonomy" id="2697569"/>
    <lineage>
        <taxon>Bacteria</taxon>
        <taxon>Bacillati</taxon>
        <taxon>Actinomycetota</taxon>
        <taxon>Actinomycetes</taxon>
        <taxon>Micrococcales</taxon>
        <taxon>Micrococcaceae</taxon>
        <taxon>Pseudarthrobacter</taxon>
    </lineage>
</organism>
<dbReference type="CDD" id="cd18809">
    <property type="entry name" value="SF1_C_RecD"/>
    <property type="match status" value="1"/>
</dbReference>
<feature type="region of interest" description="Disordered" evidence="1">
    <location>
        <begin position="781"/>
        <end position="800"/>
    </location>
</feature>
<evidence type="ECO:0000313" key="3">
    <source>
        <dbReference type="Proteomes" id="UP000464186"/>
    </source>
</evidence>
<protein>
    <submittedName>
        <fullName evidence="2">AAA family ATPase</fullName>
    </submittedName>
</protein>
<proteinExistence type="predicted"/>
<accession>A0A6P1NJF9</accession>
<dbReference type="KEGG" id="psey:GU243_01015"/>
<name>A0A6P1NJF9_9MICC</name>
<reference evidence="2 3" key="1">
    <citation type="submission" date="2020-01" db="EMBL/GenBank/DDBJ databases">
        <title>Pseudarthrobacter psychrotolerans sp. nov., isolated from antarctic soil.</title>
        <authorList>
            <person name="Shin Y."/>
            <person name="Park W."/>
        </authorList>
    </citation>
    <scope>NUCLEOTIDE SEQUENCE [LARGE SCALE GENOMIC DNA]</scope>
    <source>
        <strain evidence="2 3">YJ56</strain>
    </source>
</reference>
<keyword evidence="3" id="KW-1185">Reference proteome</keyword>
<dbReference type="EMBL" id="CP047898">
    <property type="protein sequence ID" value="QHK18590.1"/>
    <property type="molecule type" value="Genomic_DNA"/>
</dbReference>
<evidence type="ECO:0000313" key="2">
    <source>
        <dbReference type="EMBL" id="QHK18590.1"/>
    </source>
</evidence>
<sequence>MIRDAVGHEVAVVANADLGQDVVDALGKFCLHDASSRRTTFTRANLIASTERLLRGVRMGSAADREQLVDRVVEAAALRAVALSPERMSMPEAGNPFLSIRGRSSFEHEETKRFTTTQILDDEAFLIAGTTATAPALDADETRTALTLVRTREGRPLSEDQAAAAQAVLCSGTAIDGIIGPAGTGKTTTMKAVRDVWEGTHGTGSVIGLAPSAVAAAVLGEEIDAPTDNVAKWLYESVGDGAARRAVQISKLEAIVDRHQSSIKGSPAKGGAGDRAQARLNAACTRLATKYAEQAKYRMRPGQLVILDEASMVGTAAAAELARQADDAGAKLLLVGDAAQIDAVEAGGFLGWLERNTNPPILTSVWRFSAEWERTASLRLRTGDPDILATYLEQGRIHGCPEGTAPDRAYQAWMEDTKEDITASLLIAGDNGTVNDLNIRAQLDLAAAGRVNLETRVNLRSGVAGTGDLILARQNDRRLKDSEGHFIKNGTRLAVTTIRPDGSVTATRTDTGALIELDPDYLHASVELGYACTSHRSQGVTVDSAHTVVSPGLARELFYVAMTRGRHGNTCYVDLPDPEEEHAPDEWGMVRKILPEDAMAVLKGVLGNQAHEMTAHEVRDAEHGYANDFARMVFEYDYAGSSDKTSTMLDWLDANLSPERKEEITTDRLFTALVHAGPPLNSANPQNASVEEMLKAATTESATDSPRSDVGVVTAAFAPATAEGRRIQQLLQDKISARLDQLIPPLAGDDSPDWVNELREEHQETENFPATVRAVTAWREVSGQQDAETPWGTPPKSTDKTMTDYYERARKHLPPRPTNARSAEPEDVWANVSFAEDHERLRFAEQLTEEFENLGTLGTIPVGWDRTPTPGPDEIQPADIDAAWEL</sequence>
<evidence type="ECO:0000256" key="1">
    <source>
        <dbReference type="SAM" id="MobiDB-lite"/>
    </source>
</evidence>
<dbReference type="SUPFAM" id="SSF52540">
    <property type="entry name" value="P-loop containing nucleoside triphosphate hydrolases"/>
    <property type="match status" value="2"/>
</dbReference>
<dbReference type="Pfam" id="PF13604">
    <property type="entry name" value="AAA_30"/>
    <property type="match status" value="1"/>
</dbReference>
<gene>
    <name evidence="2" type="ORF">GU243_01015</name>
</gene>
<dbReference type="AlphaFoldDB" id="A0A6P1NJF9"/>
<dbReference type="Gene3D" id="3.40.50.300">
    <property type="entry name" value="P-loop containing nucleotide triphosphate hydrolases"/>
    <property type="match status" value="2"/>
</dbReference>
<dbReference type="Proteomes" id="UP000464186">
    <property type="component" value="Chromosome"/>
</dbReference>